<dbReference type="RefSeq" id="WP_259137312.1">
    <property type="nucleotide sequence ID" value="NZ_JANUXX010000001.1"/>
</dbReference>
<evidence type="ECO:0000256" key="1">
    <source>
        <dbReference type="ARBA" id="ARBA00012417"/>
    </source>
</evidence>
<dbReference type="SUPFAM" id="SSF56672">
    <property type="entry name" value="DNA/RNA polymerases"/>
    <property type="match status" value="2"/>
</dbReference>
<organism evidence="6 7">
    <name type="scientific">Streptococcus sciuri</name>
    <dbReference type="NCBI Taxonomy" id="2973939"/>
    <lineage>
        <taxon>Bacteria</taxon>
        <taxon>Bacillati</taxon>
        <taxon>Bacillota</taxon>
        <taxon>Bacilli</taxon>
        <taxon>Lactobacillales</taxon>
        <taxon>Streptococcaceae</taxon>
        <taxon>Streptococcus</taxon>
    </lineage>
</organism>
<keyword evidence="2" id="KW-0235">DNA replication</keyword>
<dbReference type="Proteomes" id="UP001206548">
    <property type="component" value="Unassembled WGS sequence"/>
</dbReference>
<keyword evidence="7" id="KW-1185">Reference proteome</keyword>
<comment type="catalytic activity">
    <reaction evidence="4">
        <text>DNA(n) + a 2'-deoxyribonucleoside 5'-triphosphate = DNA(n+1) + diphosphate</text>
        <dbReference type="Rhea" id="RHEA:22508"/>
        <dbReference type="Rhea" id="RHEA-COMP:17339"/>
        <dbReference type="Rhea" id="RHEA-COMP:17340"/>
        <dbReference type="ChEBI" id="CHEBI:33019"/>
        <dbReference type="ChEBI" id="CHEBI:61560"/>
        <dbReference type="ChEBI" id="CHEBI:173112"/>
        <dbReference type="EC" id="2.7.7.7"/>
    </reaction>
</comment>
<evidence type="ECO:0000259" key="5">
    <source>
        <dbReference type="SMART" id="SM00482"/>
    </source>
</evidence>
<evidence type="ECO:0000256" key="2">
    <source>
        <dbReference type="ARBA" id="ARBA00022705"/>
    </source>
</evidence>
<dbReference type="InterPro" id="IPR002298">
    <property type="entry name" value="DNA_polymerase_A"/>
</dbReference>
<evidence type="ECO:0000313" key="7">
    <source>
        <dbReference type="Proteomes" id="UP001206548"/>
    </source>
</evidence>
<comment type="caution">
    <text evidence="6">The sequence shown here is derived from an EMBL/GenBank/DDBJ whole genome shotgun (WGS) entry which is preliminary data.</text>
</comment>
<reference evidence="6 7" key="1">
    <citation type="journal article" date="2023" name="Int. J. Syst. Evol. Microbiol.">
        <title>Streptococcus sciuri sp. nov., Staphylococcus marylandisciuri sp. nov. and Staphylococcus americanisciuri sp. nov., isolated from faeces of eastern grey squirrel (Sciurus carolinensis).</title>
        <authorList>
            <person name="Volokhov D.V."/>
            <person name="Zagorodnyaya T.A."/>
            <person name="Furtak V.A."/>
            <person name="Nattanmai G."/>
            <person name="Randall L."/>
            <person name="Jose S."/>
            <person name="Gao Y."/>
            <person name="Eisenberg T."/>
            <person name="Delmonte P."/>
            <person name="Blom J."/>
            <person name="Mitchell K.K."/>
        </authorList>
    </citation>
    <scope>NUCLEOTIDE SEQUENCE [LARGE SCALE GENOMIC DNA]</scope>
    <source>
        <strain evidence="6 7">SQ9-PEA</strain>
    </source>
</reference>
<dbReference type="InterPro" id="IPR001098">
    <property type="entry name" value="DNA-dir_DNA_pol_A_palm_dom"/>
</dbReference>
<dbReference type="Gene3D" id="1.10.150.20">
    <property type="entry name" value="5' to 3' exonuclease, C-terminal subdomain"/>
    <property type="match status" value="1"/>
</dbReference>
<dbReference type="Gene3D" id="3.30.70.370">
    <property type="match status" value="1"/>
</dbReference>
<dbReference type="Gene3D" id="2.170.16.10">
    <property type="entry name" value="Hedgehog/Intein (Hint) domain"/>
    <property type="match status" value="1"/>
</dbReference>
<dbReference type="EC" id="2.7.7.7" evidence="1"/>
<protein>
    <recommendedName>
        <fullName evidence="1">DNA-directed DNA polymerase</fullName>
        <ecNumber evidence="1">2.7.7.7</ecNumber>
    </recommendedName>
</protein>
<dbReference type="SUPFAM" id="SSF51294">
    <property type="entry name" value="Hedgehog/intein (Hint) domain"/>
    <property type="match status" value="1"/>
</dbReference>
<dbReference type="Pfam" id="PF00476">
    <property type="entry name" value="DNA_pol_A"/>
    <property type="match status" value="1"/>
</dbReference>
<accession>A0ABT2F655</accession>
<dbReference type="PANTHER" id="PTHR10133:SF27">
    <property type="entry name" value="DNA POLYMERASE NU"/>
    <property type="match status" value="1"/>
</dbReference>
<dbReference type="InterPro" id="IPR043502">
    <property type="entry name" value="DNA/RNA_pol_sf"/>
</dbReference>
<gene>
    <name evidence="6" type="ORF">NXS10_00750</name>
</gene>
<evidence type="ECO:0000313" key="6">
    <source>
        <dbReference type="EMBL" id="MCS4487511.1"/>
    </source>
</evidence>
<sequence length="786" mass="89114">MTMKELSIDIESYSEIDLRKSGVYRYAEDDSFEILLLAISIDNGPITVYDLTQEELPSDILHALVDDTIIKWAFNASFERICLSNWLKKHHPELLSEGFLSPVSWRCSMVWSAYLGLPLSLEGVGTVLKLKEQKLKEGRDLIRYFCLPCKPTKVNGGRTRNFPNHEPDKWSAFIDYNKRDVEVELAIKEKLRNHPVPDFIWEEYHQDQMINDRGIGIDIDFVKAAIAIDGESKSKIREELKELTGLENPNSVLQMIGWLREHGVTTDSLDKKAVKELLQTVDEKTAQVLKLRQQAAKSSVSKYQAMMNCVCKDGRARGMFQFYGANRTGRYSGRLIQIHNLPQNHLPDLEEARELFKTSDLDVTELLYDTQDTLSQLIRTAFVPSNGKKFIVCDFSAIEARVLSHLAGEKWRSKVFEHGKDIYCMSASQMFGVPVEKHGQNADLRQKGKIAELACIAEGELVLTDKGLVPIEQVTTDMKVWDGRNWVSHEGVIYKGKREVISYDGLTATPDHLVWIEGQSKPVSLGEAATSSSHLLQTGNGRRAIQLGKDYKPREIEKSQIHQCKVRLYDIRNAGPHHRFTVSDKLVHNCGYGGSVGALKAMGAIDMGLDEQELQPLVDSWRQANPNIVLFWWNVDRAVKTAVKEQIQTETHGIHFEATKGMLFITLPSGRKLSYVKPKMGENQFGGESVTYEGTGTTKRWERLESYGPKFVENIVQAISRDILAYALKQLKNFKIVGHVHDEIIIECDQDQSLEEIATLMGNAPDWMPDINLRADGYECAFYQKD</sequence>
<dbReference type="SMART" id="SM00482">
    <property type="entry name" value="POLAc"/>
    <property type="match status" value="1"/>
</dbReference>
<evidence type="ECO:0000256" key="3">
    <source>
        <dbReference type="ARBA" id="ARBA00022763"/>
    </source>
</evidence>
<keyword evidence="3" id="KW-0227">DNA damage</keyword>
<dbReference type="InterPro" id="IPR036844">
    <property type="entry name" value="Hint_dom_sf"/>
</dbReference>
<feature type="domain" description="DNA-directed DNA polymerase family A palm" evidence="5">
    <location>
        <begin position="375"/>
        <end position="752"/>
    </location>
</feature>
<evidence type="ECO:0000256" key="4">
    <source>
        <dbReference type="ARBA" id="ARBA00049244"/>
    </source>
</evidence>
<dbReference type="EMBL" id="JANUXX010000001">
    <property type="protein sequence ID" value="MCS4487511.1"/>
    <property type="molecule type" value="Genomic_DNA"/>
</dbReference>
<name>A0ABT2F655_9STRE</name>
<dbReference type="PANTHER" id="PTHR10133">
    <property type="entry name" value="DNA POLYMERASE I"/>
    <property type="match status" value="1"/>
</dbReference>
<proteinExistence type="predicted"/>